<dbReference type="AlphaFoldDB" id="A0A0G4F4A5"/>
<evidence type="ECO:0000313" key="2">
    <source>
        <dbReference type="EMBL" id="CEM06702.1"/>
    </source>
</evidence>
<feature type="chain" id="PRO_5005188576" description="Cyanovirin-N domain-containing protein" evidence="1">
    <location>
        <begin position="21"/>
        <end position="134"/>
    </location>
</feature>
<accession>A0A0G4F4A5</accession>
<evidence type="ECO:0008006" key="4">
    <source>
        <dbReference type="Google" id="ProtNLM"/>
    </source>
</evidence>
<evidence type="ECO:0000256" key="1">
    <source>
        <dbReference type="SAM" id="SignalP"/>
    </source>
</evidence>
<feature type="signal peptide" evidence="1">
    <location>
        <begin position="1"/>
        <end position="20"/>
    </location>
</feature>
<keyword evidence="3" id="KW-1185">Reference proteome</keyword>
<organism evidence="2 3">
    <name type="scientific">Vitrella brassicaformis (strain CCMP3155)</name>
    <dbReference type="NCBI Taxonomy" id="1169540"/>
    <lineage>
        <taxon>Eukaryota</taxon>
        <taxon>Sar</taxon>
        <taxon>Alveolata</taxon>
        <taxon>Colpodellida</taxon>
        <taxon>Vitrellaceae</taxon>
        <taxon>Vitrella</taxon>
    </lineage>
</organism>
<gene>
    <name evidence="2" type="ORF">Vbra_21182</name>
</gene>
<evidence type="ECO:0000313" key="3">
    <source>
        <dbReference type="Proteomes" id="UP000041254"/>
    </source>
</evidence>
<name>A0A0G4F4A5_VITBC</name>
<dbReference type="EMBL" id="CDMY01000369">
    <property type="protein sequence ID" value="CEM06702.1"/>
    <property type="molecule type" value="Genomic_DNA"/>
</dbReference>
<dbReference type="VEuPathDB" id="CryptoDB:Vbra_21182"/>
<dbReference type="InParanoid" id="A0A0G4F4A5"/>
<protein>
    <recommendedName>
        <fullName evidence="4">Cyanovirin-N domain-containing protein</fullName>
    </recommendedName>
</protein>
<keyword evidence="1" id="KW-0732">Signal</keyword>
<reference evidence="2 3" key="1">
    <citation type="submission" date="2014-11" db="EMBL/GenBank/DDBJ databases">
        <authorList>
            <person name="Zhu J."/>
            <person name="Qi W."/>
            <person name="Song R."/>
        </authorList>
    </citation>
    <scope>NUCLEOTIDE SEQUENCE [LARGE SCALE GENOMIC DNA]</scope>
</reference>
<sequence length="134" mass="14566">MKTLALLALVFVGVPLSAKAQCRFSSAARTEFTSCPLDTSYIAFDGQRYRALVTLNTCCGNGQYKTRSFTGGFSDVTYCAGPIGSGEYIMTGRWSALGQGGRVEFALRGNEMRGHWWDSSGVQRDWSGTQCCSC</sequence>
<proteinExistence type="predicted"/>
<dbReference type="Proteomes" id="UP000041254">
    <property type="component" value="Unassembled WGS sequence"/>
</dbReference>